<protein>
    <recommendedName>
        <fullName evidence="3">thioredoxin-dependent peroxiredoxin</fullName>
        <ecNumber evidence="3">1.11.1.24</ecNumber>
    </recommendedName>
    <alternativeName>
        <fullName evidence="9">Thioredoxin peroxidase</fullName>
    </alternativeName>
    <alternativeName>
        <fullName evidence="11">Thioredoxin-dependent peroxiredoxin Bcp</fullName>
    </alternativeName>
</protein>
<dbReference type="GO" id="GO:0034599">
    <property type="term" value="P:cellular response to oxidative stress"/>
    <property type="evidence" value="ECO:0007669"/>
    <property type="project" value="TreeGrafter"/>
</dbReference>
<evidence type="ECO:0000256" key="1">
    <source>
        <dbReference type="ARBA" id="ARBA00003330"/>
    </source>
</evidence>
<evidence type="ECO:0000313" key="15">
    <source>
        <dbReference type="EMBL" id="MBB5727591.1"/>
    </source>
</evidence>
<dbReference type="Pfam" id="PF00578">
    <property type="entry name" value="AhpC-TSA"/>
    <property type="match status" value="1"/>
</dbReference>
<keyword evidence="16" id="KW-1185">Reference proteome</keyword>
<evidence type="ECO:0000313" key="16">
    <source>
        <dbReference type="Proteomes" id="UP000546701"/>
    </source>
</evidence>
<evidence type="ECO:0000259" key="14">
    <source>
        <dbReference type="PROSITE" id="PS51352"/>
    </source>
</evidence>
<keyword evidence="6 15" id="KW-0560">Oxidoreductase</keyword>
<evidence type="ECO:0000256" key="2">
    <source>
        <dbReference type="ARBA" id="ARBA00011245"/>
    </source>
</evidence>
<comment type="caution">
    <text evidence="15">The sequence shown here is derived from an EMBL/GenBank/DDBJ whole genome shotgun (WGS) entry which is preliminary data.</text>
</comment>
<dbReference type="InterPro" id="IPR036249">
    <property type="entry name" value="Thioredoxin-like_sf"/>
</dbReference>
<comment type="subunit">
    <text evidence="2">Monomer.</text>
</comment>
<dbReference type="GO" id="GO:0008379">
    <property type="term" value="F:thioredoxin peroxidase activity"/>
    <property type="evidence" value="ECO:0007669"/>
    <property type="project" value="TreeGrafter"/>
</dbReference>
<dbReference type="InterPro" id="IPR050924">
    <property type="entry name" value="Peroxiredoxin_BCP/PrxQ"/>
</dbReference>
<dbReference type="EC" id="1.11.1.24" evidence="3"/>
<evidence type="ECO:0000256" key="5">
    <source>
        <dbReference type="ARBA" id="ARBA00022862"/>
    </source>
</evidence>
<dbReference type="Proteomes" id="UP000546701">
    <property type="component" value="Unassembled WGS sequence"/>
</dbReference>
<dbReference type="InterPro" id="IPR000866">
    <property type="entry name" value="AhpC/TSA"/>
</dbReference>
<evidence type="ECO:0000256" key="9">
    <source>
        <dbReference type="ARBA" id="ARBA00032824"/>
    </source>
</evidence>
<keyword evidence="7" id="KW-1015">Disulfide bond</keyword>
<feature type="active site" description="Cysteine sulfenic acid (-SOH) intermediate; for peroxidase activity" evidence="13">
    <location>
        <position position="44"/>
    </location>
</feature>
<feature type="domain" description="Thioredoxin" evidence="14">
    <location>
        <begin position="2"/>
        <end position="155"/>
    </location>
</feature>
<dbReference type="Gene3D" id="3.40.30.10">
    <property type="entry name" value="Glutaredoxin"/>
    <property type="match status" value="1"/>
</dbReference>
<evidence type="ECO:0000256" key="6">
    <source>
        <dbReference type="ARBA" id="ARBA00023002"/>
    </source>
</evidence>
<dbReference type="GO" id="GO:0005737">
    <property type="term" value="C:cytoplasm"/>
    <property type="evidence" value="ECO:0007669"/>
    <property type="project" value="TreeGrafter"/>
</dbReference>
<dbReference type="GO" id="GO:0045454">
    <property type="term" value="P:cell redox homeostasis"/>
    <property type="evidence" value="ECO:0007669"/>
    <property type="project" value="TreeGrafter"/>
</dbReference>
<evidence type="ECO:0000256" key="4">
    <source>
        <dbReference type="ARBA" id="ARBA00022559"/>
    </source>
</evidence>
<organism evidence="15 16">
    <name type="scientific">Sphingomonas prati</name>
    <dbReference type="NCBI Taxonomy" id="1843237"/>
    <lineage>
        <taxon>Bacteria</taxon>
        <taxon>Pseudomonadati</taxon>
        <taxon>Pseudomonadota</taxon>
        <taxon>Alphaproteobacteria</taxon>
        <taxon>Sphingomonadales</taxon>
        <taxon>Sphingomonadaceae</taxon>
        <taxon>Sphingomonas</taxon>
    </lineage>
</organism>
<comment type="similarity">
    <text evidence="10">Belongs to the peroxiredoxin family. BCP/PrxQ subfamily.</text>
</comment>
<dbReference type="SUPFAM" id="SSF52833">
    <property type="entry name" value="Thioredoxin-like"/>
    <property type="match status" value="1"/>
</dbReference>
<evidence type="ECO:0000256" key="10">
    <source>
        <dbReference type="ARBA" id="ARBA00038489"/>
    </source>
</evidence>
<proteinExistence type="inferred from homology"/>
<keyword evidence="5" id="KW-0049">Antioxidant</keyword>
<evidence type="ECO:0000256" key="3">
    <source>
        <dbReference type="ARBA" id="ARBA00013017"/>
    </source>
</evidence>
<keyword evidence="4 15" id="KW-0575">Peroxidase</keyword>
<dbReference type="PROSITE" id="PS51352">
    <property type="entry name" value="THIOREDOXIN_2"/>
    <property type="match status" value="1"/>
</dbReference>
<evidence type="ECO:0000256" key="11">
    <source>
        <dbReference type="ARBA" id="ARBA00042639"/>
    </source>
</evidence>
<dbReference type="CDD" id="cd03017">
    <property type="entry name" value="PRX_BCP"/>
    <property type="match status" value="1"/>
</dbReference>
<dbReference type="AlphaFoldDB" id="A0A7W9EZT2"/>
<dbReference type="PANTHER" id="PTHR42801:SF4">
    <property type="entry name" value="AHPC_TSA FAMILY PROTEIN"/>
    <property type="match status" value="1"/>
</dbReference>
<evidence type="ECO:0000256" key="13">
    <source>
        <dbReference type="PIRSR" id="PIRSR000239-1"/>
    </source>
</evidence>
<gene>
    <name evidence="15" type="ORF">FHS99_000047</name>
</gene>
<dbReference type="PANTHER" id="PTHR42801">
    <property type="entry name" value="THIOREDOXIN-DEPENDENT PEROXIDE REDUCTASE"/>
    <property type="match status" value="1"/>
</dbReference>
<reference evidence="15 16" key="1">
    <citation type="submission" date="2020-08" db="EMBL/GenBank/DDBJ databases">
        <title>Genomic Encyclopedia of Type Strains, Phase IV (KMG-IV): sequencing the most valuable type-strain genomes for metagenomic binning, comparative biology and taxonomic classification.</title>
        <authorList>
            <person name="Goeker M."/>
        </authorList>
    </citation>
    <scope>NUCLEOTIDE SEQUENCE [LARGE SCALE GENOMIC DNA]</scope>
    <source>
        <strain evidence="15 16">DSM 103336</strain>
    </source>
</reference>
<name>A0A7W9EZT2_9SPHN</name>
<dbReference type="OrthoDB" id="9812811at2"/>
<evidence type="ECO:0000256" key="12">
    <source>
        <dbReference type="ARBA" id="ARBA00049091"/>
    </source>
</evidence>
<dbReference type="FunFam" id="3.40.30.10:FF:000007">
    <property type="entry name" value="Thioredoxin-dependent thiol peroxidase"/>
    <property type="match status" value="1"/>
</dbReference>
<dbReference type="InterPro" id="IPR013766">
    <property type="entry name" value="Thioredoxin_domain"/>
</dbReference>
<evidence type="ECO:0000256" key="7">
    <source>
        <dbReference type="ARBA" id="ARBA00023157"/>
    </source>
</evidence>
<dbReference type="RefSeq" id="WP_157175374.1">
    <property type="nucleotide sequence ID" value="NZ_BMJP01000001.1"/>
</dbReference>
<sequence length="162" mass="17546">MLDIDDRLPDLSLETPDGGMLRLADMVGNTLVLFFYPKDDTSGCTVEAQDFTRLKAAFEMEGAHVLGISKGTSKGKNKFIEKAGLTVPLATDADESVCAAFGTWVEKSMYGRKYMGIDRATFLVDGAGRIAHVWRKVKVPGHAEEVLEAARALKGKSEPHAG</sequence>
<dbReference type="InterPro" id="IPR024706">
    <property type="entry name" value="Peroxiredoxin_AhpC-typ"/>
</dbReference>
<evidence type="ECO:0000256" key="8">
    <source>
        <dbReference type="ARBA" id="ARBA00023284"/>
    </source>
</evidence>
<comment type="function">
    <text evidence="1">Thiol-specific peroxidase that catalyzes the reduction of hydrogen peroxide and organic hydroperoxides to water and alcohols, respectively. Plays a role in cell protection against oxidative stress by detoxifying peroxides and as sensor of hydrogen peroxide-mediated signaling events.</text>
</comment>
<dbReference type="EMBL" id="JACIJR010000001">
    <property type="protein sequence ID" value="MBB5727591.1"/>
    <property type="molecule type" value="Genomic_DNA"/>
</dbReference>
<dbReference type="PIRSF" id="PIRSF000239">
    <property type="entry name" value="AHPC"/>
    <property type="match status" value="1"/>
</dbReference>
<comment type="catalytic activity">
    <reaction evidence="12">
        <text>a hydroperoxide + [thioredoxin]-dithiol = an alcohol + [thioredoxin]-disulfide + H2O</text>
        <dbReference type="Rhea" id="RHEA:62620"/>
        <dbReference type="Rhea" id="RHEA-COMP:10698"/>
        <dbReference type="Rhea" id="RHEA-COMP:10700"/>
        <dbReference type="ChEBI" id="CHEBI:15377"/>
        <dbReference type="ChEBI" id="CHEBI:29950"/>
        <dbReference type="ChEBI" id="CHEBI:30879"/>
        <dbReference type="ChEBI" id="CHEBI:35924"/>
        <dbReference type="ChEBI" id="CHEBI:50058"/>
        <dbReference type="EC" id="1.11.1.24"/>
    </reaction>
</comment>
<accession>A0A7W9EZT2</accession>
<keyword evidence="8" id="KW-0676">Redox-active center</keyword>